<feature type="transmembrane region" description="Helical" evidence="2">
    <location>
        <begin position="177"/>
        <end position="201"/>
    </location>
</feature>
<feature type="transmembrane region" description="Helical" evidence="2">
    <location>
        <begin position="221"/>
        <end position="240"/>
    </location>
</feature>
<comment type="caution">
    <text evidence="3">The sequence shown here is derived from an EMBL/GenBank/DDBJ whole genome shotgun (WGS) entry which is preliminary data.</text>
</comment>
<accession>A0A1C7LW70</accession>
<dbReference type="AlphaFoldDB" id="A0A1C7LW70"/>
<evidence type="ECO:0000313" key="3">
    <source>
        <dbReference type="EMBL" id="OBZ68940.1"/>
    </source>
</evidence>
<protein>
    <submittedName>
        <fullName evidence="3">Uncharacterized protein</fullName>
    </submittedName>
</protein>
<evidence type="ECO:0000256" key="1">
    <source>
        <dbReference type="SAM" id="MobiDB-lite"/>
    </source>
</evidence>
<feature type="transmembrane region" description="Helical" evidence="2">
    <location>
        <begin position="136"/>
        <end position="157"/>
    </location>
</feature>
<evidence type="ECO:0000313" key="4">
    <source>
        <dbReference type="Proteomes" id="UP000092993"/>
    </source>
</evidence>
<evidence type="ECO:0000256" key="2">
    <source>
        <dbReference type="SAM" id="Phobius"/>
    </source>
</evidence>
<name>A0A1C7LW70_GRIFR</name>
<reference evidence="3 4" key="1">
    <citation type="submission" date="2016-03" db="EMBL/GenBank/DDBJ databases">
        <title>Whole genome sequencing of Grifola frondosa 9006-11.</title>
        <authorList>
            <person name="Min B."/>
            <person name="Park H."/>
            <person name="Kim J.-G."/>
            <person name="Cho H."/>
            <person name="Oh Y.-L."/>
            <person name="Kong W.-S."/>
            <person name="Choi I.-G."/>
        </authorList>
    </citation>
    <scope>NUCLEOTIDE SEQUENCE [LARGE SCALE GENOMIC DNA]</scope>
    <source>
        <strain evidence="3 4">9006-11</strain>
    </source>
</reference>
<feature type="transmembrane region" description="Helical" evidence="2">
    <location>
        <begin position="109"/>
        <end position="130"/>
    </location>
</feature>
<feature type="region of interest" description="Disordered" evidence="1">
    <location>
        <begin position="14"/>
        <end position="36"/>
    </location>
</feature>
<keyword evidence="2" id="KW-0812">Transmembrane</keyword>
<keyword evidence="4" id="KW-1185">Reference proteome</keyword>
<organism evidence="3 4">
    <name type="scientific">Grifola frondosa</name>
    <name type="common">Maitake</name>
    <name type="synonym">Polyporus frondosus</name>
    <dbReference type="NCBI Taxonomy" id="5627"/>
    <lineage>
        <taxon>Eukaryota</taxon>
        <taxon>Fungi</taxon>
        <taxon>Dikarya</taxon>
        <taxon>Basidiomycota</taxon>
        <taxon>Agaricomycotina</taxon>
        <taxon>Agaricomycetes</taxon>
        <taxon>Polyporales</taxon>
        <taxon>Grifolaceae</taxon>
        <taxon>Grifola</taxon>
    </lineage>
</organism>
<sequence length="301" mass="33114">MSAPVSAQTSNVFLPTAGIDNPESSGEVGDMPSVQESAKNSRFESLQSSAVSMMSIIYDYVILLHTRDYYSSLIAKMIGAARDPCYTESDFSEKWQLYSGELTQAWKRLNMLCSWVIFSIVIFLSIPATYPIGKPFAAISALCGFYGLLVGNIYVFLLRRVPNGRVWNIDKMESSGFFNASNLVAVPLASYCWCLLFWFVMAAATLATGLEDLQSEFGQSLPAVISIWIFLLLGGILTFFKILMSATTSVEPYSMLTVGLDDPKSPGVAGETLPAHEEAEKKISFRRVFAILSCLSDVKDI</sequence>
<keyword evidence="2" id="KW-0472">Membrane</keyword>
<gene>
    <name evidence="3" type="ORF">A0H81_11101</name>
</gene>
<proteinExistence type="predicted"/>
<keyword evidence="2" id="KW-1133">Transmembrane helix</keyword>
<dbReference type="Proteomes" id="UP000092993">
    <property type="component" value="Unassembled WGS sequence"/>
</dbReference>
<dbReference type="EMBL" id="LUGG01000019">
    <property type="protein sequence ID" value="OBZ68940.1"/>
    <property type="molecule type" value="Genomic_DNA"/>
</dbReference>